<dbReference type="GO" id="GO:0003729">
    <property type="term" value="F:mRNA binding"/>
    <property type="evidence" value="ECO:0007669"/>
    <property type="project" value="TreeGrafter"/>
</dbReference>
<evidence type="ECO:0000313" key="6">
    <source>
        <dbReference type="EMBL" id="KAG5193048.1"/>
    </source>
</evidence>
<evidence type="ECO:0000256" key="4">
    <source>
        <dbReference type="SAM" id="MobiDB-lite"/>
    </source>
</evidence>
<dbReference type="EMBL" id="JAFCMP010000001">
    <property type="protein sequence ID" value="KAG5193048.1"/>
    <property type="molecule type" value="Genomic_DNA"/>
</dbReference>
<dbReference type="CDD" id="cd00387">
    <property type="entry name" value="Ribosomal_L7_L12"/>
    <property type="match status" value="1"/>
</dbReference>
<dbReference type="GO" id="GO:0003735">
    <property type="term" value="F:structural constituent of ribosome"/>
    <property type="evidence" value="ECO:0007669"/>
    <property type="project" value="InterPro"/>
</dbReference>
<dbReference type="InterPro" id="IPR000206">
    <property type="entry name" value="Ribosomal_bL12"/>
</dbReference>
<dbReference type="GO" id="GO:0005840">
    <property type="term" value="C:ribosome"/>
    <property type="evidence" value="ECO:0007669"/>
    <property type="project" value="UniProtKB-KW"/>
</dbReference>
<feature type="region of interest" description="Disordered" evidence="4">
    <location>
        <begin position="62"/>
        <end position="94"/>
    </location>
</feature>
<dbReference type="Gene3D" id="3.30.1390.10">
    <property type="match status" value="1"/>
</dbReference>
<comment type="caution">
    <text evidence="6">The sequence shown here is derived from an EMBL/GenBank/DDBJ whole genome shotgun (WGS) entry which is preliminary data.</text>
</comment>
<evidence type="ECO:0000256" key="1">
    <source>
        <dbReference type="ARBA" id="ARBA00007197"/>
    </source>
</evidence>
<dbReference type="SUPFAM" id="SSF54736">
    <property type="entry name" value="ClpS-like"/>
    <property type="match status" value="1"/>
</dbReference>
<dbReference type="InterPro" id="IPR013823">
    <property type="entry name" value="Ribosomal_bL12_C"/>
</dbReference>
<dbReference type="OrthoDB" id="250175at2759"/>
<accession>A0A835ZHA8</accession>
<proteinExistence type="inferred from homology"/>
<gene>
    <name evidence="6" type="ORF">JKP88DRAFT_1071</name>
</gene>
<dbReference type="GO" id="GO:1990904">
    <property type="term" value="C:ribonucleoprotein complex"/>
    <property type="evidence" value="ECO:0007669"/>
    <property type="project" value="UniProtKB-KW"/>
</dbReference>
<dbReference type="Proteomes" id="UP000664859">
    <property type="component" value="Unassembled WGS sequence"/>
</dbReference>
<evidence type="ECO:0000259" key="5">
    <source>
        <dbReference type="Pfam" id="PF00542"/>
    </source>
</evidence>
<dbReference type="HAMAP" id="MF_00368">
    <property type="entry name" value="Ribosomal_bL12"/>
    <property type="match status" value="1"/>
</dbReference>
<keyword evidence="2 6" id="KW-0689">Ribosomal protein</keyword>
<dbReference type="NCBIfam" id="TIGR00855">
    <property type="entry name" value="L12"/>
    <property type="match status" value="1"/>
</dbReference>
<name>A0A835ZHA8_9STRA</name>
<organism evidence="6 7">
    <name type="scientific">Tribonema minus</name>
    <dbReference type="NCBI Taxonomy" id="303371"/>
    <lineage>
        <taxon>Eukaryota</taxon>
        <taxon>Sar</taxon>
        <taxon>Stramenopiles</taxon>
        <taxon>Ochrophyta</taxon>
        <taxon>PX clade</taxon>
        <taxon>Xanthophyceae</taxon>
        <taxon>Tribonematales</taxon>
        <taxon>Tribonemataceae</taxon>
        <taxon>Tribonema</taxon>
    </lineage>
</organism>
<keyword evidence="3" id="KW-0687">Ribonucleoprotein</keyword>
<dbReference type="InterPro" id="IPR014719">
    <property type="entry name" value="Ribosomal_bL12_C/ClpS-like"/>
</dbReference>
<dbReference type="PANTHER" id="PTHR45987:SF4">
    <property type="entry name" value="LARGE RIBOSOMAL SUBUNIT PROTEIN BL12M"/>
    <property type="match status" value="1"/>
</dbReference>
<evidence type="ECO:0000256" key="3">
    <source>
        <dbReference type="ARBA" id="ARBA00023274"/>
    </source>
</evidence>
<evidence type="ECO:0000256" key="2">
    <source>
        <dbReference type="ARBA" id="ARBA00022980"/>
    </source>
</evidence>
<dbReference type="Pfam" id="PF00542">
    <property type="entry name" value="Ribosomal_L12"/>
    <property type="match status" value="1"/>
</dbReference>
<feature type="compositionally biased region" description="Basic and acidic residues" evidence="4">
    <location>
        <begin position="65"/>
        <end position="74"/>
    </location>
</feature>
<protein>
    <submittedName>
        <fullName evidence="6">Ribosomal protein L7/L12 C-terminal domain-containing protein</fullName>
    </submittedName>
</protein>
<feature type="domain" description="Large ribosomal subunit protein bL12 C-terminal" evidence="5">
    <location>
        <begin position="160"/>
        <end position="226"/>
    </location>
</feature>
<sequence>MASNVAAAARRAALSAVARPLLRPRAASSTQRHFAQAQHRLREPIGSGALHCVRRHLCSEPAQTKAEEKPEEQHNAFPDEPPPPPPNLITGPTDEVKDLCDQLLELSVIDFIQFMKLYQRRTGLTDEMVNSYGQANGGGGGGGGGAAAAAEAPKEEKSIFDVKLVSFDAKAKIKVIKEVRTVTGLGLKEAKDLVEGAPKILKREMAKADAEKLLKAFKDIGAECTMD</sequence>
<dbReference type="GO" id="GO:0006412">
    <property type="term" value="P:translation"/>
    <property type="evidence" value="ECO:0007669"/>
    <property type="project" value="InterPro"/>
</dbReference>
<reference evidence="6" key="1">
    <citation type="submission" date="2021-02" db="EMBL/GenBank/DDBJ databases">
        <title>First Annotated Genome of the Yellow-green Alga Tribonema minus.</title>
        <authorList>
            <person name="Mahan K.M."/>
        </authorList>
    </citation>
    <scope>NUCLEOTIDE SEQUENCE</scope>
    <source>
        <strain evidence="6">UTEX B ZZ1240</strain>
    </source>
</reference>
<dbReference type="FunFam" id="3.30.1390.10:FF:000001">
    <property type="entry name" value="50S ribosomal protein L7/L12"/>
    <property type="match status" value="1"/>
</dbReference>
<dbReference type="AlphaFoldDB" id="A0A835ZHA8"/>
<comment type="similarity">
    <text evidence="1">Belongs to the bacterial ribosomal protein bL12 family.</text>
</comment>
<dbReference type="PANTHER" id="PTHR45987">
    <property type="entry name" value="39S RIBOSOMAL PROTEIN L12"/>
    <property type="match status" value="1"/>
</dbReference>
<keyword evidence="7" id="KW-1185">Reference proteome</keyword>
<evidence type="ECO:0000313" key="7">
    <source>
        <dbReference type="Proteomes" id="UP000664859"/>
    </source>
</evidence>